<dbReference type="AlphaFoldDB" id="A0A1M5EY51"/>
<sequence>MRWEGLFADLEAQAGALAQAERAAEVDERTRAEVGRLGVAERLRGALGLPVRLRLPAGLTVAGELRRVGPDWLLLGDGDARETIVALPAVLGVRGLARFSAAPGTAGVVESRLTLRHALRGVARDRSAVRVHLVDGATVDATVDRVGADFVEVATHAAGEPRRRGDVRDSELVPLAALAAVRRSADAVTT</sequence>
<keyword evidence="2" id="KW-1185">Reference proteome</keyword>
<dbReference type="STRING" id="1206085.SAMN05443575_1037"/>
<evidence type="ECO:0000313" key="1">
    <source>
        <dbReference type="EMBL" id="SHF83911.1"/>
    </source>
</evidence>
<accession>A0A1M5EY51</accession>
<evidence type="ECO:0000313" key="2">
    <source>
        <dbReference type="Proteomes" id="UP000186132"/>
    </source>
</evidence>
<organism evidence="1 2">
    <name type="scientific">Jatrophihabitans endophyticus</name>
    <dbReference type="NCBI Taxonomy" id="1206085"/>
    <lineage>
        <taxon>Bacteria</taxon>
        <taxon>Bacillati</taxon>
        <taxon>Actinomycetota</taxon>
        <taxon>Actinomycetes</taxon>
        <taxon>Jatrophihabitantales</taxon>
        <taxon>Jatrophihabitantaceae</taxon>
        <taxon>Jatrophihabitans</taxon>
    </lineage>
</organism>
<protein>
    <submittedName>
        <fullName evidence="1">Uncharacterized protein</fullName>
    </submittedName>
</protein>
<reference evidence="1 2" key="1">
    <citation type="submission" date="2016-11" db="EMBL/GenBank/DDBJ databases">
        <authorList>
            <person name="Jaros S."/>
            <person name="Januszkiewicz K."/>
            <person name="Wedrychowicz H."/>
        </authorList>
    </citation>
    <scope>NUCLEOTIDE SEQUENCE [LARGE SCALE GENOMIC DNA]</scope>
    <source>
        <strain evidence="1 2">DSM 45627</strain>
    </source>
</reference>
<dbReference type="OrthoDB" id="3827359at2"/>
<proteinExistence type="predicted"/>
<name>A0A1M5EY51_9ACTN</name>
<gene>
    <name evidence="1" type="ORF">SAMN05443575_1037</name>
</gene>
<dbReference type="EMBL" id="FQVU01000001">
    <property type="protein sequence ID" value="SHF83911.1"/>
    <property type="molecule type" value="Genomic_DNA"/>
</dbReference>
<dbReference type="Proteomes" id="UP000186132">
    <property type="component" value="Unassembled WGS sequence"/>
</dbReference>